<dbReference type="SUPFAM" id="SSF54373">
    <property type="entry name" value="FAD-linked reductases, C-terminal domain"/>
    <property type="match status" value="1"/>
</dbReference>
<dbReference type="InterPro" id="IPR036188">
    <property type="entry name" value="FAD/NAD-bd_sf"/>
</dbReference>
<dbReference type="Proteomes" id="UP000054266">
    <property type="component" value="Unassembled WGS sequence"/>
</dbReference>
<evidence type="ECO:0000313" key="7">
    <source>
        <dbReference type="EMBL" id="KIW68827.1"/>
    </source>
</evidence>
<dbReference type="EMBL" id="KN846958">
    <property type="protein sequence ID" value="KIW68827.1"/>
    <property type="molecule type" value="Genomic_DNA"/>
</dbReference>
<reference evidence="7 8" key="1">
    <citation type="submission" date="2015-01" db="EMBL/GenBank/DDBJ databases">
        <title>The Genome Sequence of Capronia semiimmersa CBS27337.</title>
        <authorList>
            <consortium name="The Broad Institute Genomics Platform"/>
            <person name="Cuomo C."/>
            <person name="de Hoog S."/>
            <person name="Gorbushina A."/>
            <person name="Stielow B."/>
            <person name="Teixiera M."/>
            <person name="Abouelleil A."/>
            <person name="Chapman S.B."/>
            <person name="Priest M."/>
            <person name="Young S.K."/>
            <person name="Wortman J."/>
            <person name="Nusbaum C."/>
            <person name="Birren B."/>
        </authorList>
    </citation>
    <scope>NUCLEOTIDE SEQUENCE [LARGE SCALE GENOMIC DNA]</scope>
    <source>
        <strain evidence="7 8">CBS 27337</strain>
    </source>
</reference>
<evidence type="ECO:0000256" key="2">
    <source>
        <dbReference type="ARBA" id="ARBA00022630"/>
    </source>
</evidence>
<dbReference type="PRINTS" id="PR00420">
    <property type="entry name" value="RNGMNOXGNASE"/>
</dbReference>
<keyword evidence="2" id="KW-0285">Flavoprotein</keyword>
<dbReference type="Gene3D" id="3.50.50.60">
    <property type="entry name" value="FAD/NAD(P)-binding domain"/>
    <property type="match status" value="1"/>
</dbReference>
<evidence type="ECO:0000256" key="5">
    <source>
        <dbReference type="ARBA" id="ARBA00023033"/>
    </source>
</evidence>
<dbReference type="GO" id="GO:0071949">
    <property type="term" value="F:FAD binding"/>
    <property type="evidence" value="ECO:0007669"/>
    <property type="project" value="InterPro"/>
</dbReference>
<dbReference type="InterPro" id="IPR050493">
    <property type="entry name" value="FAD-dep_Monooxygenase_BioMet"/>
</dbReference>
<dbReference type="STRING" id="5601.A0A0D2E3A4"/>
<keyword evidence="3" id="KW-0274">FAD</keyword>
<name>A0A0D2E3A4_9EURO</name>
<accession>A0A0D2E3A4</accession>
<sequence length="460" mass="50699">MNPGYPTGSFLYLEREDNEGTGANTPSVKLQIAVVGAGVGGLSAAIALRRDGHDVTVFESTPVLSEIGAGIQVPPNSTRILHSWGLEAALRKISMVPRSLLWRRWENGKVIGNSRFNPECQELFGSPYYVTHRAHLHEILHQKAVELGVVVRLASRVEKYNPDEPSFDLAGGETVKADLVVAADGVKSLARKTLLGTADSGLRNHGLAVYRATVKVEEMLKNEKTAPLVESPNLHLWVGGNDYHTMAYRFANDKLLNLVVTHPAEGEPETWNGSDHVADMRRDFKGWDPALTTLMDMVQTATKWPLRDIQVPERWSSASRKLILTGDAAHAMLPFMASGAAMAVEDAVALAESLRFATRKDMVPQAVAIFEQVRIPRVKQVHEASVKHGYTLHLSDGPEQQSRDKAMEKEVNGEHFISSPNQWSDPTILSWLYPYKPAVAVRKAWTERGQKGGNQMNGVP</sequence>
<dbReference type="Pfam" id="PF01494">
    <property type="entry name" value="FAD_binding_3"/>
    <property type="match status" value="1"/>
</dbReference>
<proteinExistence type="inferred from homology"/>
<dbReference type="PANTHER" id="PTHR13789:SF306">
    <property type="entry name" value="HYDROXYLASE, PUTATIVE-RELATED"/>
    <property type="match status" value="1"/>
</dbReference>
<keyword evidence="5" id="KW-0503">Monooxygenase</keyword>
<feature type="domain" description="FAD-binding" evidence="6">
    <location>
        <begin position="30"/>
        <end position="384"/>
    </location>
</feature>
<evidence type="ECO:0000256" key="3">
    <source>
        <dbReference type="ARBA" id="ARBA00022827"/>
    </source>
</evidence>
<keyword evidence="4" id="KW-0560">Oxidoreductase</keyword>
<evidence type="ECO:0000259" key="6">
    <source>
        <dbReference type="Pfam" id="PF01494"/>
    </source>
</evidence>
<dbReference type="PANTHER" id="PTHR13789">
    <property type="entry name" value="MONOOXYGENASE"/>
    <property type="match status" value="1"/>
</dbReference>
<dbReference type="AlphaFoldDB" id="A0A0D2E3A4"/>
<evidence type="ECO:0000256" key="4">
    <source>
        <dbReference type="ARBA" id="ARBA00023002"/>
    </source>
</evidence>
<organism evidence="7 8">
    <name type="scientific">Phialophora macrospora</name>
    <dbReference type="NCBI Taxonomy" id="1851006"/>
    <lineage>
        <taxon>Eukaryota</taxon>
        <taxon>Fungi</taxon>
        <taxon>Dikarya</taxon>
        <taxon>Ascomycota</taxon>
        <taxon>Pezizomycotina</taxon>
        <taxon>Eurotiomycetes</taxon>
        <taxon>Chaetothyriomycetidae</taxon>
        <taxon>Chaetothyriales</taxon>
        <taxon>Herpotrichiellaceae</taxon>
        <taxon>Phialophora</taxon>
    </lineage>
</organism>
<evidence type="ECO:0000256" key="1">
    <source>
        <dbReference type="ARBA" id="ARBA00007992"/>
    </source>
</evidence>
<protein>
    <recommendedName>
        <fullName evidence="6">FAD-binding domain-containing protein</fullName>
    </recommendedName>
</protein>
<dbReference type="HOGENOM" id="CLU_009665_19_3_1"/>
<comment type="similarity">
    <text evidence="1">Belongs to the paxM FAD-dependent monooxygenase family.</text>
</comment>
<gene>
    <name evidence="7" type="ORF">PV04_04747</name>
</gene>
<keyword evidence="8" id="KW-1185">Reference proteome</keyword>
<dbReference type="SUPFAM" id="SSF51905">
    <property type="entry name" value="FAD/NAD(P)-binding domain"/>
    <property type="match status" value="1"/>
</dbReference>
<evidence type="ECO:0000313" key="8">
    <source>
        <dbReference type="Proteomes" id="UP000054266"/>
    </source>
</evidence>
<dbReference type="InterPro" id="IPR002938">
    <property type="entry name" value="FAD-bd"/>
</dbReference>
<dbReference type="GO" id="GO:0004497">
    <property type="term" value="F:monooxygenase activity"/>
    <property type="evidence" value="ECO:0007669"/>
    <property type="project" value="UniProtKB-KW"/>
</dbReference>